<dbReference type="Proteomes" id="UP000291917">
    <property type="component" value="Unassembled WGS sequence"/>
</dbReference>
<feature type="compositionally biased region" description="Basic and acidic residues" evidence="1">
    <location>
        <begin position="119"/>
        <end position="132"/>
    </location>
</feature>
<reference evidence="2 5" key="1">
    <citation type="journal article" date="2019" name="Nat. Med.">
        <title>A library of human gut bacterial isolates paired with longitudinal multiomics data enables mechanistic microbiome research.</title>
        <authorList>
            <person name="Poyet M."/>
            <person name="Groussin M."/>
            <person name="Gibbons S.M."/>
            <person name="Avila-Pacheco J."/>
            <person name="Jiang X."/>
            <person name="Kearney S.M."/>
            <person name="Perrotta A.R."/>
            <person name="Berdy B."/>
            <person name="Zhao S."/>
            <person name="Lieberman T.D."/>
            <person name="Swanson P.K."/>
            <person name="Smith M."/>
            <person name="Roesemann S."/>
            <person name="Alexander J.E."/>
            <person name="Rich S.A."/>
            <person name="Livny J."/>
            <person name="Vlamakis H."/>
            <person name="Clish C."/>
            <person name="Bullock K."/>
            <person name="Deik A."/>
            <person name="Scott J."/>
            <person name="Pierce K.A."/>
            <person name="Xavier R.J."/>
            <person name="Alm E.J."/>
        </authorList>
    </citation>
    <scope>NUCLEOTIDE SEQUENCE [LARGE SCALE GENOMIC DNA]</scope>
    <source>
        <strain evidence="2 5">BIOML-A1</strain>
    </source>
</reference>
<evidence type="ECO:0000313" key="3">
    <source>
        <dbReference type="EMBL" id="RYT77472.1"/>
    </source>
</evidence>
<organism evidence="3 4">
    <name type="scientific">Bacteroides eggerthii</name>
    <dbReference type="NCBI Taxonomy" id="28111"/>
    <lineage>
        <taxon>Bacteria</taxon>
        <taxon>Pseudomonadati</taxon>
        <taxon>Bacteroidota</taxon>
        <taxon>Bacteroidia</taxon>
        <taxon>Bacteroidales</taxon>
        <taxon>Bacteroidaceae</taxon>
        <taxon>Bacteroides</taxon>
    </lineage>
</organism>
<comment type="caution">
    <text evidence="3">The sequence shown here is derived from an EMBL/GenBank/DDBJ whole genome shotgun (WGS) entry which is preliminary data.</text>
</comment>
<sequence length="201" mass="23313">MAETEKKKAKKMKDYRQAQIVRLDIISELYKRGYSYREIRDEVMARLDLSSYSLRTVSKDVNRLLQEWRETRIENTDLALQLELERLDAIVKEAWAAWEKSKEDYTTRNSKQKGVPGDLVKKSDDEGSDTKSEEIITVQMEQSSKEVVCTGDPRYLDIIHKALIERRKLLGLYAPEKKDISGGMSFEALLMETGIVDNEEK</sequence>
<evidence type="ECO:0000313" key="4">
    <source>
        <dbReference type="Proteomes" id="UP000291917"/>
    </source>
</evidence>
<dbReference type="Proteomes" id="UP000335496">
    <property type="component" value="Unassembled WGS sequence"/>
</dbReference>
<evidence type="ECO:0000313" key="2">
    <source>
        <dbReference type="EMBL" id="KAA5276215.1"/>
    </source>
</evidence>
<protein>
    <submittedName>
        <fullName evidence="3">Uncharacterized protein</fullName>
    </submittedName>
</protein>
<proteinExistence type="predicted"/>
<evidence type="ECO:0000313" key="5">
    <source>
        <dbReference type="Proteomes" id="UP000335496"/>
    </source>
</evidence>
<dbReference type="AlphaFoldDB" id="A0A4Q5H7N8"/>
<keyword evidence="5" id="KW-1185">Reference proteome</keyword>
<gene>
    <name evidence="3" type="ORF">EAJ03_02700</name>
    <name evidence="2" type="ORF">F2Z23_02690</name>
</gene>
<dbReference type="EMBL" id="VVZX01000003">
    <property type="protein sequence ID" value="KAA5276215.1"/>
    <property type="molecule type" value="Genomic_DNA"/>
</dbReference>
<dbReference type="EMBL" id="RCXL01000003">
    <property type="protein sequence ID" value="RYT77472.1"/>
    <property type="molecule type" value="Genomic_DNA"/>
</dbReference>
<accession>A0A4Q5H7N8</accession>
<name>A0A4Q5H7N8_9BACE</name>
<reference evidence="3 4" key="2">
    <citation type="journal article" date="2019" name="Science, e1252229">
        <title>Invertible promoters mediate bacterial phase variation, antibiotic resistance, and host adaptation in the gut.</title>
        <authorList>
            <person name="Jiang X."/>
            <person name="Hall A.B."/>
            <person name="Arthur T.D."/>
            <person name="Plichta D.R."/>
            <person name="Covington C.T."/>
            <person name="Poyet M."/>
            <person name="Crothers J."/>
            <person name="Moses P.L."/>
            <person name="Tolonen A.C."/>
            <person name="Vlamakis H."/>
            <person name="Alm E.J."/>
            <person name="Xavier R.J."/>
        </authorList>
    </citation>
    <scope>NUCLEOTIDE SEQUENCE [LARGE SCALE GENOMIC DNA]</scope>
    <source>
        <strain evidence="4">bj_0095</strain>
        <strain evidence="3">Bj_0095</strain>
    </source>
</reference>
<evidence type="ECO:0000256" key="1">
    <source>
        <dbReference type="SAM" id="MobiDB-lite"/>
    </source>
</evidence>
<feature type="region of interest" description="Disordered" evidence="1">
    <location>
        <begin position="106"/>
        <end position="132"/>
    </location>
</feature>
<dbReference type="RefSeq" id="WP_025017831.1">
    <property type="nucleotide sequence ID" value="NZ_RCXL01000003.1"/>
</dbReference>